<evidence type="ECO:0000259" key="5">
    <source>
        <dbReference type="PROSITE" id="PS51462"/>
    </source>
</evidence>
<dbReference type="RefSeq" id="WP_144262515.1">
    <property type="nucleotide sequence ID" value="NZ_QMDX01000008.1"/>
</dbReference>
<dbReference type="InterPro" id="IPR020084">
    <property type="entry name" value="NUDIX_hydrolase_CS"/>
</dbReference>
<reference evidence="6 7" key="1">
    <citation type="submission" date="2018-06" db="EMBL/GenBank/DDBJ databases">
        <title>Natronomonas sp. F16-60 a new haloarchaeon isolated from a solar saltern of Isla Cristina, Huelva, Spain.</title>
        <authorList>
            <person name="Duran-Viseras A."/>
            <person name="Sanchez-Porro C."/>
            <person name="Ventosa A."/>
        </authorList>
    </citation>
    <scope>NUCLEOTIDE SEQUENCE [LARGE SCALE GENOMIC DNA]</scope>
    <source>
        <strain evidence="6 7">F16-60</strain>
    </source>
</reference>
<dbReference type="InParanoid" id="A0A554N7I4"/>
<evidence type="ECO:0000256" key="1">
    <source>
        <dbReference type="ARBA" id="ARBA00001946"/>
    </source>
</evidence>
<accession>A0A554N7I4</accession>
<keyword evidence="2 6" id="KW-0378">Hydrolase</keyword>
<keyword evidence="3" id="KW-0460">Magnesium</keyword>
<evidence type="ECO:0000313" key="7">
    <source>
        <dbReference type="Proteomes" id="UP000319894"/>
    </source>
</evidence>
<dbReference type="PROSITE" id="PS00893">
    <property type="entry name" value="NUDIX_BOX"/>
    <property type="match status" value="1"/>
</dbReference>
<dbReference type="AlphaFoldDB" id="A0A554N7I4"/>
<feature type="region of interest" description="Disordered" evidence="4">
    <location>
        <begin position="1"/>
        <end position="22"/>
    </location>
</feature>
<name>A0A554N7I4_9EURY</name>
<evidence type="ECO:0000256" key="2">
    <source>
        <dbReference type="ARBA" id="ARBA00022801"/>
    </source>
</evidence>
<evidence type="ECO:0000313" key="6">
    <source>
        <dbReference type="EMBL" id="TSD13328.1"/>
    </source>
</evidence>
<keyword evidence="7" id="KW-1185">Reference proteome</keyword>
<dbReference type="EMBL" id="QMDX01000008">
    <property type="protein sequence ID" value="TSD13328.1"/>
    <property type="molecule type" value="Genomic_DNA"/>
</dbReference>
<dbReference type="PROSITE" id="PS51462">
    <property type="entry name" value="NUDIX"/>
    <property type="match status" value="1"/>
</dbReference>
<dbReference type="Gene3D" id="3.90.79.10">
    <property type="entry name" value="Nucleoside Triphosphate Pyrophosphohydrolase"/>
    <property type="match status" value="1"/>
</dbReference>
<dbReference type="PANTHER" id="PTHR43046:SF12">
    <property type="entry name" value="GDP-MANNOSE MANNOSYL HYDROLASE"/>
    <property type="match status" value="1"/>
</dbReference>
<proteinExistence type="predicted"/>
<dbReference type="Proteomes" id="UP000319894">
    <property type="component" value="Unassembled WGS sequence"/>
</dbReference>
<comment type="cofactor">
    <cofactor evidence="1">
        <name>Mg(2+)</name>
        <dbReference type="ChEBI" id="CHEBI:18420"/>
    </cofactor>
</comment>
<dbReference type="GO" id="GO:0016787">
    <property type="term" value="F:hydrolase activity"/>
    <property type="evidence" value="ECO:0007669"/>
    <property type="project" value="UniProtKB-KW"/>
</dbReference>
<dbReference type="PRINTS" id="PR00502">
    <property type="entry name" value="NUDIXFAMILY"/>
</dbReference>
<dbReference type="InterPro" id="IPR000086">
    <property type="entry name" value="NUDIX_hydrolase_dom"/>
</dbReference>
<gene>
    <name evidence="6" type="ORF">DP107_12595</name>
</gene>
<sequence length="185" mass="20291">MGDDGPDGGSDAVIDDGDPETAVRTWRTGGELRRERTHRLSAEEFAEACDRVDGENGLEWGVGALVEHDGRVLLVREEGRWLLPGGEVETGESHGEALVREVREETGIDVTPDERLAVVRNVLRHGDDERSFRFAIHRATAESTALANDPGLADEAIEAVRWASELPEDTLDRDLLCRLLGNGWG</sequence>
<dbReference type="SUPFAM" id="SSF55811">
    <property type="entry name" value="Nudix"/>
    <property type="match status" value="1"/>
</dbReference>
<organism evidence="6 7">
    <name type="scientific">Haloglomus irregulare</name>
    <dbReference type="NCBI Taxonomy" id="2234134"/>
    <lineage>
        <taxon>Archaea</taxon>
        <taxon>Methanobacteriati</taxon>
        <taxon>Methanobacteriota</taxon>
        <taxon>Stenosarchaea group</taxon>
        <taxon>Halobacteria</taxon>
        <taxon>Halobacteriales</taxon>
        <taxon>Natronomonadaceae</taxon>
        <taxon>Haloglomus</taxon>
    </lineage>
</organism>
<dbReference type="PANTHER" id="PTHR43046">
    <property type="entry name" value="GDP-MANNOSE MANNOSYL HYDROLASE"/>
    <property type="match status" value="1"/>
</dbReference>
<dbReference type="InterPro" id="IPR020476">
    <property type="entry name" value="Nudix_hydrolase"/>
</dbReference>
<comment type="caution">
    <text evidence="6">The sequence shown here is derived from an EMBL/GenBank/DDBJ whole genome shotgun (WGS) entry which is preliminary data.</text>
</comment>
<protein>
    <submittedName>
        <fullName evidence="6">NUDIX hydrolase</fullName>
    </submittedName>
</protein>
<dbReference type="Pfam" id="PF00293">
    <property type="entry name" value="NUDIX"/>
    <property type="match status" value="1"/>
</dbReference>
<feature type="domain" description="Nudix hydrolase" evidence="5">
    <location>
        <begin position="57"/>
        <end position="185"/>
    </location>
</feature>
<evidence type="ECO:0000256" key="3">
    <source>
        <dbReference type="ARBA" id="ARBA00022842"/>
    </source>
</evidence>
<evidence type="ECO:0000256" key="4">
    <source>
        <dbReference type="SAM" id="MobiDB-lite"/>
    </source>
</evidence>
<dbReference type="InterPro" id="IPR015797">
    <property type="entry name" value="NUDIX_hydrolase-like_dom_sf"/>
</dbReference>